<evidence type="ECO:0000313" key="2">
    <source>
        <dbReference type="Proteomes" id="UP000018087"/>
    </source>
</evidence>
<sequence length="315" mass="32582">MTFRPKNDYSMGFGSSDFGLGTNSGLGSDSGLSSGGSRLGSKMGTGGLGWSGGLRGDRKSKWTTMLGLDSGCECGNGNGSGSNYGGSEDMGGFGGPDDAGGGFGIGDSKKISLTAATYPVHLPVLLDNLSQLETARSRVFNGLDKYGDGTILAIFEKKWFKRLQKLCDHLGAQGLAIGSLLAHTTALPSQGLNLALQGWMAAATNNLGTLHGEMESVAVYHLITMAGDIEDASDMVDAVDSGDSGEIVDTATGIVVEGASEDACEMLFGSVDAQLARCYKVLVQCAAEMDNRMMPALQQELSGGGWNVPPGPGRW</sequence>
<organism evidence="1 2">
    <name type="scientific">Sporothrix schenckii (strain ATCC 58251 / de Perez 2211183)</name>
    <name type="common">Rose-picker's disease fungus</name>
    <dbReference type="NCBI Taxonomy" id="1391915"/>
    <lineage>
        <taxon>Eukaryota</taxon>
        <taxon>Fungi</taxon>
        <taxon>Dikarya</taxon>
        <taxon>Ascomycota</taxon>
        <taxon>Pezizomycotina</taxon>
        <taxon>Sordariomycetes</taxon>
        <taxon>Sordariomycetidae</taxon>
        <taxon>Ophiostomatales</taxon>
        <taxon>Ophiostomataceae</taxon>
        <taxon>Sporothrix</taxon>
    </lineage>
</organism>
<keyword evidence="2" id="KW-1185">Reference proteome</keyword>
<protein>
    <submittedName>
        <fullName evidence="1">Uncharacterized protein</fullName>
    </submittedName>
</protein>
<dbReference type="HOGENOM" id="CLU_883313_0_0_1"/>
<proteinExistence type="predicted"/>
<gene>
    <name evidence="1" type="ORF">HMPREF1624_03029</name>
</gene>
<name>U7PXJ8_SPOS1</name>
<dbReference type="Proteomes" id="UP000018087">
    <property type="component" value="Unassembled WGS sequence"/>
</dbReference>
<dbReference type="EMBL" id="KI440844">
    <property type="protein sequence ID" value="ERS99666.1"/>
    <property type="molecule type" value="Genomic_DNA"/>
</dbReference>
<accession>U7PXJ8</accession>
<dbReference type="AlphaFoldDB" id="U7PXJ8"/>
<evidence type="ECO:0000313" key="1">
    <source>
        <dbReference type="EMBL" id="ERS99666.1"/>
    </source>
</evidence>
<dbReference type="OrthoDB" id="10346643at2759"/>
<reference evidence="2" key="1">
    <citation type="journal article" date="2014" name="Genome Announc.">
        <title>Genome sequence of the pathogenic fungus Sporothrix schenckii (ATCC 58251).</title>
        <authorList>
            <person name="Cuomo C.A."/>
            <person name="Rodriguez-Del Valle N."/>
            <person name="Perez-Sanchez L."/>
            <person name="Abouelleil A."/>
            <person name="Goldberg J."/>
            <person name="Young S."/>
            <person name="Zeng Q."/>
            <person name="Birren B.W."/>
        </authorList>
    </citation>
    <scope>NUCLEOTIDE SEQUENCE [LARGE SCALE GENOMIC DNA]</scope>
    <source>
        <strain evidence="2">ATCC 58251 / de Perez 2211183</strain>
    </source>
</reference>